<protein>
    <submittedName>
        <fullName evidence="3">TFIIB-like protein</fullName>
    </submittedName>
</protein>
<organism evidence="3 4">
    <name type="scientific">Paenibacillus prosopidis</name>
    <dbReference type="NCBI Taxonomy" id="630520"/>
    <lineage>
        <taxon>Bacteria</taxon>
        <taxon>Bacillati</taxon>
        <taxon>Bacillota</taxon>
        <taxon>Bacilli</taxon>
        <taxon>Bacillales</taxon>
        <taxon>Paenibacillaceae</taxon>
        <taxon>Paenibacillus</taxon>
    </lineage>
</organism>
<comment type="caution">
    <text evidence="3">The sequence shown here is derived from an EMBL/GenBank/DDBJ whole genome shotgun (WGS) entry which is preliminary data.</text>
</comment>
<dbReference type="EMBL" id="QPJD01000004">
    <property type="protein sequence ID" value="RCW49359.1"/>
    <property type="molecule type" value="Genomic_DNA"/>
</dbReference>
<feature type="compositionally biased region" description="Basic and acidic residues" evidence="1">
    <location>
        <begin position="136"/>
        <end position="146"/>
    </location>
</feature>
<reference evidence="3 4" key="1">
    <citation type="submission" date="2018-07" db="EMBL/GenBank/DDBJ databases">
        <title>Genomic Encyclopedia of Type Strains, Phase III (KMG-III): the genomes of soil and plant-associated and newly described type strains.</title>
        <authorList>
            <person name="Whitman W."/>
        </authorList>
    </citation>
    <scope>NUCLEOTIDE SEQUENCE [LARGE SCALE GENOMIC DNA]</scope>
    <source>
        <strain evidence="3 4">CECT 7506</strain>
    </source>
</reference>
<sequence length="164" mass="17549">MKCPVCEDVRMREVVKDEVLIDVCPDCKGVWLDRGELDKLMQGVREMQQDMQSGGYGSQPPQPSQGFGQQQGGYAQPGQPGQPGQSGYGNQPSGGYGSQPSGGFGTQPGSPGYGQASPSGYGTGQGQQGYGNQGYGHDKYGYDKYGRPYKKKKTVLDVFGDLFD</sequence>
<keyword evidence="4" id="KW-1185">Reference proteome</keyword>
<evidence type="ECO:0000259" key="2">
    <source>
        <dbReference type="Pfam" id="PF13453"/>
    </source>
</evidence>
<dbReference type="AlphaFoldDB" id="A0A368W359"/>
<proteinExistence type="predicted"/>
<accession>A0A368W359</accession>
<name>A0A368W359_9BACL</name>
<evidence type="ECO:0000313" key="4">
    <source>
        <dbReference type="Proteomes" id="UP000252415"/>
    </source>
</evidence>
<dbReference type="Proteomes" id="UP000252415">
    <property type="component" value="Unassembled WGS sequence"/>
</dbReference>
<dbReference type="InterPro" id="IPR027392">
    <property type="entry name" value="TF_Znf"/>
</dbReference>
<dbReference type="OrthoDB" id="9814037at2"/>
<feature type="region of interest" description="Disordered" evidence="1">
    <location>
        <begin position="49"/>
        <end position="146"/>
    </location>
</feature>
<gene>
    <name evidence="3" type="ORF">DFP97_10417</name>
</gene>
<feature type="compositionally biased region" description="Gly residues" evidence="1">
    <location>
        <begin position="121"/>
        <end position="134"/>
    </location>
</feature>
<evidence type="ECO:0000313" key="3">
    <source>
        <dbReference type="EMBL" id="RCW49359.1"/>
    </source>
</evidence>
<feature type="compositionally biased region" description="Gly residues" evidence="1">
    <location>
        <begin position="84"/>
        <end position="106"/>
    </location>
</feature>
<evidence type="ECO:0000256" key="1">
    <source>
        <dbReference type="SAM" id="MobiDB-lite"/>
    </source>
</evidence>
<feature type="compositionally biased region" description="Low complexity" evidence="1">
    <location>
        <begin position="64"/>
        <end position="83"/>
    </location>
</feature>
<feature type="domain" description="Transcription factor zinc-finger" evidence="2">
    <location>
        <begin position="2"/>
        <end position="42"/>
    </location>
</feature>
<dbReference type="Pfam" id="PF13453">
    <property type="entry name" value="Zn_ribbon_TFIIB"/>
    <property type="match status" value="1"/>
</dbReference>